<gene>
    <name evidence="1" type="ORF">ABIC20_006138</name>
</gene>
<proteinExistence type="predicted"/>
<evidence type="ECO:0000313" key="2">
    <source>
        <dbReference type="Proteomes" id="UP001549119"/>
    </source>
</evidence>
<sequence>MRRAIVHIGMPRTGSTAFQEVLARLRPRLASAGICYPNLAPPGAPGSDDVNHYRLGQALDRRRGAAERREALARLDAILAATPADTVLLSYEDFSVQRPLWRVPEILADLFARRGFALEAALVVKPQAEQLASAYALRAQVVAEGRTFRGFLRSEGGSRRYDYAERLEPWRRAAAGRVTALPYRDRRSDAPLLARLVDGLGLGERLAPLLGPADLAYRTNRSSGPVAVEASRRLYRLGVHRQVTGHRRLLGHILDDWAWARGLDAERFRGDAPEGLARVAARYAAGNARFAAACWGQSWDAVIAPAPAAPPNELAAGPVAPETEAAVEALVRAAAARAAFRSPPAWRRRTAHVLEECRERLGEALGYPVWRVP</sequence>
<dbReference type="EMBL" id="JBEPNW010000002">
    <property type="protein sequence ID" value="MET3868829.1"/>
    <property type="molecule type" value="Genomic_DNA"/>
</dbReference>
<keyword evidence="2" id="KW-1185">Reference proteome</keyword>
<dbReference type="SUPFAM" id="SSF52540">
    <property type="entry name" value="P-loop containing nucleoside triphosphate hydrolases"/>
    <property type="match status" value="1"/>
</dbReference>
<dbReference type="RefSeq" id="WP_070999352.1">
    <property type="nucleotide sequence ID" value="NZ_CAJCKR010000023.1"/>
</dbReference>
<reference evidence="1 2" key="1">
    <citation type="submission" date="2024-06" db="EMBL/GenBank/DDBJ databases">
        <title>Genomics of switchgrass bacterial isolates.</title>
        <authorList>
            <person name="Shade A."/>
        </authorList>
    </citation>
    <scope>NUCLEOTIDE SEQUENCE [LARGE SCALE GENOMIC DNA]</scope>
    <source>
        <strain evidence="1 2">PvP084</strain>
    </source>
</reference>
<comment type="caution">
    <text evidence="1">The sequence shown here is derived from an EMBL/GenBank/DDBJ whole genome shotgun (WGS) entry which is preliminary data.</text>
</comment>
<protein>
    <recommendedName>
        <fullName evidence="3">Sulfotransferase family protein</fullName>
    </recommendedName>
</protein>
<evidence type="ECO:0008006" key="3">
    <source>
        <dbReference type="Google" id="ProtNLM"/>
    </source>
</evidence>
<dbReference type="InterPro" id="IPR027417">
    <property type="entry name" value="P-loop_NTPase"/>
</dbReference>
<organism evidence="1 2">
    <name type="scientific">Methylobacterium radiotolerans</name>
    <dbReference type="NCBI Taxonomy" id="31998"/>
    <lineage>
        <taxon>Bacteria</taxon>
        <taxon>Pseudomonadati</taxon>
        <taxon>Pseudomonadota</taxon>
        <taxon>Alphaproteobacteria</taxon>
        <taxon>Hyphomicrobiales</taxon>
        <taxon>Methylobacteriaceae</taxon>
        <taxon>Methylobacterium</taxon>
    </lineage>
</organism>
<name>A0ABV2NQM5_9HYPH</name>
<accession>A0ABV2NQM5</accession>
<evidence type="ECO:0000313" key="1">
    <source>
        <dbReference type="EMBL" id="MET3868829.1"/>
    </source>
</evidence>
<dbReference type="Proteomes" id="UP001549119">
    <property type="component" value="Unassembled WGS sequence"/>
</dbReference>